<dbReference type="SUPFAM" id="SSF53756">
    <property type="entry name" value="UDP-Glycosyltransferase/glycogen phosphorylase"/>
    <property type="match status" value="1"/>
</dbReference>
<keyword evidence="1" id="KW-0808">Transferase</keyword>
<dbReference type="RefSeq" id="WP_131896461.1">
    <property type="nucleotide sequence ID" value="NZ_SMKU01000125.1"/>
</dbReference>
<dbReference type="Pfam" id="PF13692">
    <property type="entry name" value="Glyco_trans_1_4"/>
    <property type="match status" value="1"/>
</dbReference>
<name>A0A4R5BC87_9ACTN</name>
<gene>
    <name evidence="1" type="ORF">E1298_22755</name>
</gene>
<comment type="caution">
    <text evidence="1">The sequence shown here is derived from an EMBL/GenBank/DDBJ whole genome shotgun (WGS) entry which is preliminary data.</text>
</comment>
<dbReference type="Gene3D" id="3.40.50.11010">
    <property type="match status" value="1"/>
</dbReference>
<dbReference type="Proteomes" id="UP000294513">
    <property type="component" value="Unassembled WGS sequence"/>
</dbReference>
<accession>A0A4R5BC87</accession>
<protein>
    <submittedName>
        <fullName evidence="1">Glycosyltransferase</fullName>
    </submittedName>
</protein>
<feature type="non-terminal residue" evidence="1">
    <location>
        <position position="1"/>
    </location>
</feature>
<dbReference type="EMBL" id="SMKU01000125">
    <property type="protein sequence ID" value="TDD82360.1"/>
    <property type="molecule type" value="Genomic_DNA"/>
</dbReference>
<evidence type="ECO:0000313" key="1">
    <source>
        <dbReference type="EMBL" id="TDD82360.1"/>
    </source>
</evidence>
<reference evidence="1 2" key="1">
    <citation type="submission" date="2019-03" db="EMBL/GenBank/DDBJ databases">
        <title>Draft genome sequences of novel Actinobacteria.</title>
        <authorList>
            <person name="Sahin N."/>
            <person name="Ay H."/>
            <person name="Saygin H."/>
        </authorList>
    </citation>
    <scope>NUCLEOTIDE SEQUENCE [LARGE SCALE GENOMIC DNA]</scope>
    <source>
        <strain evidence="1 2">H3C3</strain>
    </source>
</reference>
<sequence>AYGGVAGTDRQLADRLSTLVPVLYVDPPVSVTTPLLHPHLADSVKGAALRRLGPGLWRLCPRVLPGAYRPGMHRVTNALVRRAARRAARRVAAELEERVEAVVVAASADLLGAVPGARTLFYATDDLVAGADLLGLPRKRLAAARARMLARADEVAVVSPLLRDLFREQGRDPVLVPNGCAPEVYAAIGSAPWPEDVPRFDRPAAGFAGHINGRIDLGLLEAVAATGHPLVLVGPHDPAYHPARFRALTALPNVCWTGRKSFAEMPSYLSTIRVGLTPYLLDDFNRASFPIKTLDYLAAGRAAVSTDLPATRWLRGFTGGADLIRAEPTADGFVRAVETELATEPTDELLTRRRDFAERHDWAQRARALARLLDIDRHSARQEEPAP</sequence>
<keyword evidence="2" id="KW-1185">Reference proteome</keyword>
<proteinExistence type="predicted"/>
<dbReference type="Gene3D" id="3.40.50.2000">
    <property type="entry name" value="Glycogen Phosphorylase B"/>
    <property type="match status" value="1"/>
</dbReference>
<organism evidence="1 2">
    <name type="scientific">Actinomadura rubrisoli</name>
    <dbReference type="NCBI Taxonomy" id="2530368"/>
    <lineage>
        <taxon>Bacteria</taxon>
        <taxon>Bacillati</taxon>
        <taxon>Actinomycetota</taxon>
        <taxon>Actinomycetes</taxon>
        <taxon>Streptosporangiales</taxon>
        <taxon>Thermomonosporaceae</taxon>
        <taxon>Actinomadura</taxon>
    </lineage>
</organism>
<dbReference type="AlphaFoldDB" id="A0A4R5BC87"/>
<evidence type="ECO:0000313" key="2">
    <source>
        <dbReference type="Proteomes" id="UP000294513"/>
    </source>
</evidence>
<dbReference type="GO" id="GO:0016740">
    <property type="term" value="F:transferase activity"/>
    <property type="evidence" value="ECO:0007669"/>
    <property type="project" value="UniProtKB-KW"/>
</dbReference>
<dbReference type="OrthoDB" id="9771846at2"/>